<evidence type="ECO:0000259" key="11">
    <source>
        <dbReference type="Pfam" id="PF03449"/>
    </source>
</evidence>
<dbReference type="InterPro" id="IPR022691">
    <property type="entry name" value="Tscrpt_elong_fac_GreA/B_N"/>
</dbReference>
<keyword evidence="12" id="KW-0648">Protein biosynthesis</keyword>
<dbReference type="SUPFAM" id="SSF54534">
    <property type="entry name" value="FKBP-like"/>
    <property type="match status" value="1"/>
</dbReference>
<feature type="domain" description="Transcription elongation factor GreA/GreB N-terminal" evidence="11">
    <location>
        <begin position="7"/>
        <end position="76"/>
    </location>
</feature>
<evidence type="ECO:0000256" key="8">
    <source>
        <dbReference type="HAMAP-Rule" id="MF_00105"/>
    </source>
</evidence>
<gene>
    <name evidence="8" type="primary">greA</name>
    <name evidence="12" type="ORF">A3D09_02405</name>
</gene>
<dbReference type="PIRSF" id="PIRSF006092">
    <property type="entry name" value="GreA_GreB"/>
    <property type="match status" value="1"/>
</dbReference>
<keyword evidence="5 8" id="KW-0804">Transcription</keyword>
<dbReference type="Pfam" id="PF03449">
    <property type="entry name" value="GreA_GreB_N"/>
    <property type="match status" value="1"/>
</dbReference>
<evidence type="ECO:0000256" key="1">
    <source>
        <dbReference type="ARBA" id="ARBA00008213"/>
    </source>
</evidence>
<dbReference type="GO" id="GO:0003677">
    <property type="term" value="F:DNA binding"/>
    <property type="evidence" value="ECO:0007669"/>
    <property type="project" value="UniProtKB-UniRule"/>
</dbReference>
<evidence type="ECO:0000259" key="10">
    <source>
        <dbReference type="Pfam" id="PF01272"/>
    </source>
</evidence>
<proteinExistence type="inferred from homology"/>
<dbReference type="NCBIfam" id="TIGR01462">
    <property type="entry name" value="greA"/>
    <property type="match status" value="1"/>
</dbReference>
<dbReference type="Pfam" id="PF01272">
    <property type="entry name" value="GreA_GreB"/>
    <property type="match status" value="1"/>
</dbReference>
<protein>
    <recommendedName>
        <fullName evidence="2 8">Transcription elongation factor GreA</fullName>
    </recommendedName>
    <alternativeName>
        <fullName evidence="7 8">Transcript cleavage factor GreA</fullName>
    </alternativeName>
</protein>
<dbReference type="HAMAP" id="MF_00105">
    <property type="entry name" value="GreA_GreB"/>
    <property type="match status" value="1"/>
</dbReference>
<accession>A0A1F5EUC6</accession>
<dbReference type="InterPro" id="IPR036805">
    <property type="entry name" value="Tscrpt_elong_fac_GreA/B_N_sf"/>
</dbReference>
<keyword evidence="3 8" id="KW-0805">Transcription regulation</keyword>
<evidence type="ECO:0000256" key="6">
    <source>
        <dbReference type="ARBA" id="ARBA00024916"/>
    </source>
</evidence>
<dbReference type="AlphaFoldDB" id="A0A1F5EUC6"/>
<name>A0A1F5EUC6_9BACT</name>
<evidence type="ECO:0000313" key="13">
    <source>
        <dbReference type="Proteomes" id="UP000177390"/>
    </source>
</evidence>
<evidence type="ECO:0000313" key="12">
    <source>
        <dbReference type="EMBL" id="OGD70866.1"/>
    </source>
</evidence>
<dbReference type="InterPro" id="IPR023459">
    <property type="entry name" value="Tscrpt_elong_fac_GreA/B_fam"/>
</dbReference>
<dbReference type="GO" id="GO:0032784">
    <property type="term" value="P:regulation of DNA-templated transcription elongation"/>
    <property type="evidence" value="ECO:0007669"/>
    <property type="project" value="UniProtKB-UniRule"/>
</dbReference>
<dbReference type="InterPro" id="IPR006359">
    <property type="entry name" value="Tscrpt_elong_fac_GreA"/>
</dbReference>
<dbReference type="FunFam" id="1.10.287.180:FF:000001">
    <property type="entry name" value="Transcription elongation factor GreA"/>
    <property type="match status" value="1"/>
</dbReference>
<dbReference type="GO" id="GO:0006354">
    <property type="term" value="P:DNA-templated transcription elongation"/>
    <property type="evidence" value="ECO:0007669"/>
    <property type="project" value="TreeGrafter"/>
</dbReference>
<dbReference type="InterPro" id="IPR036953">
    <property type="entry name" value="GreA/GreB_C_sf"/>
</dbReference>
<dbReference type="PANTHER" id="PTHR30437:SF4">
    <property type="entry name" value="TRANSCRIPTION ELONGATION FACTOR GREA"/>
    <property type="match status" value="1"/>
</dbReference>
<dbReference type="GO" id="GO:0003746">
    <property type="term" value="F:translation elongation factor activity"/>
    <property type="evidence" value="ECO:0007669"/>
    <property type="project" value="UniProtKB-KW"/>
</dbReference>
<dbReference type="InterPro" id="IPR028624">
    <property type="entry name" value="Tscrpt_elong_fac_GreA/B"/>
</dbReference>
<keyword evidence="12" id="KW-0251">Elongation factor</keyword>
<dbReference type="PANTHER" id="PTHR30437">
    <property type="entry name" value="TRANSCRIPTION ELONGATION FACTOR GREA"/>
    <property type="match status" value="1"/>
</dbReference>
<dbReference type="Gene3D" id="1.10.287.180">
    <property type="entry name" value="Transcription elongation factor, GreA/GreB, N-terminal domain"/>
    <property type="match status" value="1"/>
</dbReference>
<evidence type="ECO:0000256" key="4">
    <source>
        <dbReference type="ARBA" id="ARBA00023125"/>
    </source>
</evidence>
<sequence length="154" mass="16760">MKNNKVHLTLTGYNELVAELEELKTNKLPVAIERVARAREFGDLSENAEYHQARDDHATLVGRIDELSDIINRSEIIQATTSKTQVGVGSKVKVAINGTTHEFTIVGEWEADPAEKKISHESPLGKALMGKGVGEKVEVAAPAGKVIYSIKEIG</sequence>
<evidence type="ECO:0000256" key="2">
    <source>
        <dbReference type="ARBA" id="ARBA00013729"/>
    </source>
</evidence>
<evidence type="ECO:0000256" key="7">
    <source>
        <dbReference type="ARBA" id="ARBA00030776"/>
    </source>
</evidence>
<comment type="similarity">
    <text evidence="1 8 9">Belongs to the GreA/GreB family.</text>
</comment>
<comment type="function">
    <text evidence="6 8 9">Necessary for efficient RNA polymerase transcription elongation past template-encoded arresting sites. The arresting sites in DNA have the property of trapping a certain fraction of elongating RNA polymerases that pass through, resulting in locked ternary complexes. Cleavage of the nascent transcript by cleavage factors such as GreA or GreB allows the resumption of elongation from the new 3'terminus. GreA releases sequences of 2 to 3 nucleotides.</text>
</comment>
<reference evidence="12 13" key="1">
    <citation type="journal article" date="2016" name="Nat. Commun.">
        <title>Thousands of microbial genomes shed light on interconnected biogeochemical processes in an aquifer system.</title>
        <authorList>
            <person name="Anantharaman K."/>
            <person name="Brown C.T."/>
            <person name="Hug L.A."/>
            <person name="Sharon I."/>
            <person name="Castelle C.J."/>
            <person name="Probst A.J."/>
            <person name="Thomas B.C."/>
            <person name="Singh A."/>
            <person name="Wilkins M.J."/>
            <person name="Karaoz U."/>
            <person name="Brodie E.L."/>
            <person name="Williams K.H."/>
            <person name="Hubbard S.S."/>
            <person name="Banfield J.F."/>
        </authorList>
    </citation>
    <scope>NUCLEOTIDE SEQUENCE [LARGE SCALE GENOMIC DNA]</scope>
</reference>
<dbReference type="SUPFAM" id="SSF46557">
    <property type="entry name" value="GreA transcript cleavage protein, N-terminal domain"/>
    <property type="match status" value="1"/>
</dbReference>
<dbReference type="GO" id="GO:0070063">
    <property type="term" value="F:RNA polymerase binding"/>
    <property type="evidence" value="ECO:0007669"/>
    <property type="project" value="InterPro"/>
</dbReference>
<dbReference type="Proteomes" id="UP000177390">
    <property type="component" value="Unassembled WGS sequence"/>
</dbReference>
<organism evidence="12 13">
    <name type="scientific">Candidatus Collierbacteria bacterium RIFCSPHIGHO2_02_FULL_49_10</name>
    <dbReference type="NCBI Taxonomy" id="1817723"/>
    <lineage>
        <taxon>Bacteria</taxon>
        <taxon>Candidatus Collieribacteriota</taxon>
    </lineage>
</organism>
<keyword evidence="4 8" id="KW-0238">DNA-binding</keyword>
<evidence type="ECO:0000256" key="5">
    <source>
        <dbReference type="ARBA" id="ARBA00023163"/>
    </source>
</evidence>
<dbReference type="InterPro" id="IPR001437">
    <property type="entry name" value="Tscrpt_elong_fac_GreA/B_C"/>
</dbReference>
<feature type="domain" description="Transcription elongation factor GreA/GreB C-terminal" evidence="10">
    <location>
        <begin position="83"/>
        <end position="153"/>
    </location>
</feature>
<dbReference type="NCBIfam" id="NF001263">
    <property type="entry name" value="PRK00226.1-4"/>
    <property type="match status" value="1"/>
</dbReference>
<dbReference type="EMBL" id="MFAH01000041">
    <property type="protein sequence ID" value="OGD70866.1"/>
    <property type="molecule type" value="Genomic_DNA"/>
</dbReference>
<evidence type="ECO:0000256" key="3">
    <source>
        <dbReference type="ARBA" id="ARBA00023015"/>
    </source>
</evidence>
<comment type="caution">
    <text evidence="12">The sequence shown here is derived from an EMBL/GenBank/DDBJ whole genome shotgun (WGS) entry which is preliminary data.</text>
</comment>
<evidence type="ECO:0000256" key="9">
    <source>
        <dbReference type="RuleBase" id="RU000556"/>
    </source>
</evidence>
<dbReference type="Gene3D" id="3.10.50.30">
    <property type="entry name" value="Transcription elongation factor, GreA/GreB, C-terminal domain"/>
    <property type="match status" value="1"/>
</dbReference>